<dbReference type="Pfam" id="PF01075">
    <property type="entry name" value="Glyco_transf_9"/>
    <property type="match status" value="1"/>
</dbReference>
<dbReference type="CDD" id="cd03789">
    <property type="entry name" value="GT9_LPS_heptosyltransferase"/>
    <property type="match status" value="1"/>
</dbReference>
<dbReference type="OrthoDB" id="9807356at2"/>
<proteinExistence type="predicted"/>
<dbReference type="Proteomes" id="UP000018733">
    <property type="component" value="Unassembled WGS sequence"/>
</dbReference>
<organism evidence="3 4">
    <name type="scientific">Advenella kashmirensis W13003</name>
    <dbReference type="NCBI Taxonomy" id="1424334"/>
    <lineage>
        <taxon>Bacteria</taxon>
        <taxon>Pseudomonadati</taxon>
        <taxon>Pseudomonadota</taxon>
        <taxon>Betaproteobacteria</taxon>
        <taxon>Burkholderiales</taxon>
        <taxon>Alcaligenaceae</taxon>
    </lineage>
</organism>
<evidence type="ECO:0000313" key="3">
    <source>
        <dbReference type="EMBL" id="ETF03840.1"/>
    </source>
</evidence>
<evidence type="ECO:0000256" key="1">
    <source>
        <dbReference type="ARBA" id="ARBA00022676"/>
    </source>
</evidence>
<dbReference type="InterPro" id="IPR002201">
    <property type="entry name" value="Glyco_trans_9"/>
</dbReference>
<dbReference type="RefSeq" id="WP_024003292.1">
    <property type="nucleotide sequence ID" value="NZ_KI650979.1"/>
</dbReference>
<dbReference type="HOGENOM" id="CLU_038371_0_1_4"/>
<keyword evidence="2 3" id="KW-0808">Transferase</keyword>
<dbReference type="Gene3D" id="3.40.50.2000">
    <property type="entry name" value="Glycogen Phosphorylase B"/>
    <property type="match status" value="2"/>
</dbReference>
<evidence type="ECO:0000256" key="2">
    <source>
        <dbReference type="ARBA" id="ARBA00022679"/>
    </source>
</evidence>
<dbReference type="PATRIC" id="fig|1424334.3.peg.231"/>
<dbReference type="GO" id="GO:0005829">
    <property type="term" value="C:cytosol"/>
    <property type="evidence" value="ECO:0007669"/>
    <property type="project" value="TreeGrafter"/>
</dbReference>
<dbReference type="eggNOG" id="COG0859">
    <property type="taxonomic scope" value="Bacteria"/>
</dbReference>
<gene>
    <name evidence="3" type="ORF">W822_01110</name>
</gene>
<protein>
    <submittedName>
        <fullName evidence="3">ADP-heptose--LPS heptosyltransferase II</fullName>
    </submittedName>
</protein>
<keyword evidence="1" id="KW-0328">Glycosyltransferase</keyword>
<sequence>MKSTPIEWNATIRNVALFRALNLGDMLCAIPTLRVLRRQLPKAHISLIGLKSAMPVMERFPEYLDELIEFPGDAAFPEQSVNKEALSDFYRDMRARSFDLALQIHGSGRRANHIVSAMAPKQWAGFVPEKCQAVRGRLLPWPDDLHEVHRYLALLRYIGLDAADDRLEFPVTAEDEASADSIALQSGLELEKTVFIHPGARLASRRWPLDRFAKVARAISERGWQIAVTGSTRESELAKALIARSGCPLVDLSGVTSLGSLASLLQRGKLLVCNDTGISHVAAGVHLPSVVIASGSDVLRWAPLDKQRHTVLHTPVACRPCLYDECPIGHPCALGVDFTHVMSEIDRHLRSGALQ</sequence>
<dbReference type="SUPFAM" id="SSF53756">
    <property type="entry name" value="UDP-Glycosyltransferase/glycogen phosphorylase"/>
    <property type="match status" value="1"/>
</dbReference>
<dbReference type="GO" id="GO:0008713">
    <property type="term" value="F:ADP-heptose-lipopolysaccharide heptosyltransferase activity"/>
    <property type="evidence" value="ECO:0007669"/>
    <property type="project" value="TreeGrafter"/>
</dbReference>
<name>V8QWZ6_9BURK</name>
<dbReference type="AlphaFoldDB" id="V8QWZ6"/>
<comment type="caution">
    <text evidence="3">The sequence shown here is derived from an EMBL/GenBank/DDBJ whole genome shotgun (WGS) entry which is preliminary data.</text>
</comment>
<dbReference type="PANTHER" id="PTHR30160">
    <property type="entry name" value="TETRAACYLDISACCHARIDE 4'-KINASE-RELATED"/>
    <property type="match status" value="1"/>
</dbReference>
<dbReference type="PANTHER" id="PTHR30160:SF1">
    <property type="entry name" value="LIPOPOLYSACCHARIDE 1,2-N-ACETYLGLUCOSAMINETRANSFERASE-RELATED"/>
    <property type="match status" value="1"/>
</dbReference>
<keyword evidence="4" id="KW-1185">Reference proteome</keyword>
<dbReference type="GO" id="GO:0009244">
    <property type="term" value="P:lipopolysaccharide core region biosynthetic process"/>
    <property type="evidence" value="ECO:0007669"/>
    <property type="project" value="TreeGrafter"/>
</dbReference>
<dbReference type="EMBL" id="AYXT01000001">
    <property type="protein sequence ID" value="ETF03840.1"/>
    <property type="molecule type" value="Genomic_DNA"/>
</dbReference>
<accession>V8QWZ6</accession>
<dbReference type="STRING" id="1424334.W822_01110"/>
<evidence type="ECO:0000313" key="4">
    <source>
        <dbReference type="Proteomes" id="UP000018733"/>
    </source>
</evidence>
<dbReference type="InterPro" id="IPR051199">
    <property type="entry name" value="LPS_LOS_Heptosyltrfase"/>
</dbReference>
<reference evidence="3 4" key="1">
    <citation type="journal article" date="2014" name="Genome Announc.">
        <title>Draft Genome Sequence of Advenella kashmirensis Strain W13003, a Polycyclic Aromatic Hydrocarbon-Degrading Bacterium.</title>
        <authorList>
            <person name="Wang X."/>
            <person name="Jin D."/>
            <person name="Zhou L."/>
            <person name="Wu L."/>
            <person name="An W."/>
            <person name="Zhao L."/>
        </authorList>
    </citation>
    <scope>NUCLEOTIDE SEQUENCE [LARGE SCALE GENOMIC DNA]</scope>
    <source>
        <strain evidence="3 4">W13003</strain>
    </source>
</reference>